<dbReference type="Proteomes" id="UP000193083">
    <property type="component" value="Unassembled WGS sequence"/>
</dbReference>
<keyword evidence="1" id="KW-0378">Hydrolase</keyword>
<dbReference type="SUPFAM" id="SSF55144">
    <property type="entry name" value="LigT-like"/>
    <property type="match status" value="1"/>
</dbReference>
<dbReference type="GO" id="GO:0008664">
    <property type="term" value="F:RNA 2',3'-cyclic 3'-phosphodiesterase activity"/>
    <property type="evidence" value="ECO:0007669"/>
    <property type="project" value="InterPro"/>
</dbReference>
<accession>A0A1X7NSA7</accession>
<gene>
    <name evidence="2" type="ORF">SAMN02982922_2464</name>
</gene>
<dbReference type="AlphaFoldDB" id="A0A1X7NSA7"/>
<dbReference type="PANTHER" id="PTHR35561">
    <property type="entry name" value="RNA 2',3'-CYCLIC PHOSPHODIESTERASE"/>
    <property type="match status" value="1"/>
</dbReference>
<evidence type="ECO:0000256" key="1">
    <source>
        <dbReference type="ARBA" id="ARBA00022801"/>
    </source>
</evidence>
<protein>
    <submittedName>
        <fullName evidence="2">2'-5' RNA ligase</fullName>
    </submittedName>
</protein>
<evidence type="ECO:0000313" key="3">
    <source>
        <dbReference type="Proteomes" id="UP000193083"/>
    </source>
</evidence>
<keyword evidence="2" id="KW-0436">Ligase</keyword>
<dbReference type="GO" id="GO:0004113">
    <property type="term" value="F:2',3'-cyclic-nucleotide 3'-phosphodiesterase activity"/>
    <property type="evidence" value="ECO:0007669"/>
    <property type="project" value="InterPro"/>
</dbReference>
<dbReference type="PANTHER" id="PTHR35561:SF1">
    <property type="entry name" value="RNA 2',3'-CYCLIC PHOSPHODIESTERASE"/>
    <property type="match status" value="1"/>
</dbReference>
<dbReference type="GO" id="GO:0016874">
    <property type="term" value="F:ligase activity"/>
    <property type="evidence" value="ECO:0007669"/>
    <property type="project" value="UniProtKB-KW"/>
</dbReference>
<reference evidence="2 3" key="1">
    <citation type="submission" date="2017-04" db="EMBL/GenBank/DDBJ databases">
        <authorList>
            <person name="Afonso C.L."/>
            <person name="Miller P.J."/>
            <person name="Scott M.A."/>
            <person name="Spackman E."/>
            <person name="Goraichik I."/>
            <person name="Dimitrov K.M."/>
            <person name="Suarez D.L."/>
            <person name="Swayne D.E."/>
        </authorList>
    </citation>
    <scope>NUCLEOTIDE SEQUENCE [LARGE SCALE GENOMIC DNA]</scope>
    <source>
        <strain evidence="2 3">B5P</strain>
    </source>
</reference>
<keyword evidence="3" id="KW-1185">Reference proteome</keyword>
<dbReference type="InterPro" id="IPR009097">
    <property type="entry name" value="Cyclic_Pdiesterase"/>
</dbReference>
<sequence length="201" mass="21982">MEQLSFGLPALPRATVRLLFFALRPDAAVNAEVDRCLPVWRGRFGLRGKAMAPARRHVSLLALGPRTRLPAGHVERVCSAAAGFSCPPFEIRFDRIMRFGGNNIVLTGGNGNLATDAFRQDLATRLRNALPPQHGRFTPHMTLLHDRGASFATSEIEPLGWVVRDFVLVESYRGEGLHVEVDRWPLADGAAVPPIDALAAT</sequence>
<proteinExistence type="predicted"/>
<evidence type="ECO:0000313" key="2">
    <source>
        <dbReference type="EMBL" id="SMH40986.1"/>
    </source>
</evidence>
<dbReference type="EMBL" id="FXBL01000004">
    <property type="protein sequence ID" value="SMH40986.1"/>
    <property type="molecule type" value="Genomic_DNA"/>
</dbReference>
<dbReference type="RefSeq" id="WP_176247503.1">
    <property type="nucleotide sequence ID" value="NZ_FXBL01000004.1"/>
</dbReference>
<organism evidence="2 3">
    <name type="scientific">Mesorhizobium australicum</name>
    <dbReference type="NCBI Taxonomy" id="536018"/>
    <lineage>
        <taxon>Bacteria</taxon>
        <taxon>Pseudomonadati</taxon>
        <taxon>Pseudomonadota</taxon>
        <taxon>Alphaproteobacteria</taxon>
        <taxon>Hyphomicrobiales</taxon>
        <taxon>Phyllobacteriaceae</taxon>
        <taxon>Mesorhizobium</taxon>
    </lineage>
</organism>
<dbReference type="Pfam" id="PF13563">
    <property type="entry name" value="2_5_RNA_ligase2"/>
    <property type="match status" value="1"/>
</dbReference>
<dbReference type="Gene3D" id="3.90.1140.10">
    <property type="entry name" value="Cyclic phosphodiesterase"/>
    <property type="match status" value="1"/>
</dbReference>
<name>A0A1X7NSA7_9HYPH</name>
<dbReference type="InterPro" id="IPR004175">
    <property type="entry name" value="RNA_CPDase"/>
</dbReference>